<evidence type="ECO:0000256" key="10">
    <source>
        <dbReference type="ARBA" id="ARBA00022723"/>
    </source>
</evidence>
<comment type="subcellular location">
    <subcellularLocation>
        <location evidence="4 14">Cytoplasm</location>
    </subcellularLocation>
</comment>
<dbReference type="RefSeq" id="WP_127029381.1">
    <property type="nucleotide sequence ID" value="NZ_RYFG02000095.1"/>
</dbReference>
<evidence type="ECO:0000256" key="8">
    <source>
        <dbReference type="ARBA" id="ARBA00022490"/>
    </source>
</evidence>
<evidence type="ECO:0000256" key="9">
    <source>
        <dbReference type="ARBA" id="ARBA00022722"/>
    </source>
</evidence>
<dbReference type="PANTHER" id="PTHR10954:SF18">
    <property type="entry name" value="RIBONUCLEASE HII"/>
    <property type="match status" value="1"/>
</dbReference>
<dbReference type="InterPro" id="IPR036397">
    <property type="entry name" value="RNaseH_sf"/>
</dbReference>
<feature type="binding site" evidence="14 15">
    <location>
        <position position="19"/>
    </location>
    <ligand>
        <name>a divalent metal cation</name>
        <dbReference type="ChEBI" id="CHEBI:60240"/>
    </ligand>
</feature>
<evidence type="ECO:0000259" key="17">
    <source>
        <dbReference type="PROSITE" id="PS51975"/>
    </source>
</evidence>
<dbReference type="InterPro" id="IPR001352">
    <property type="entry name" value="RNase_HII/HIII"/>
</dbReference>
<accession>A0ABY3CAB2</accession>
<dbReference type="HAMAP" id="MF_00052_B">
    <property type="entry name" value="RNase_HII_B"/>
    <property type="match status" value="1"/>
</dbReference>
<evidence type="ECO:0000256" key="6">
    <source>
        <dbReference type="ARBA" id="ARBA00012180"/>
    </source>
</evidence>
<evidence type="ECO:0000256" key="1">
    <source>
        <dbReference type="ARBA" id="ARBA00000077"/>
    </source>
</evidence>
<evidence type="ECO:0000256" key="4">
    <source>
        <dbReference type="ARBA" id="ARBA00004496"/>
    </source>
</evidence>
<dbReference type="GO" id="GO:0004523">
    <property type="term" value="F:RNA-DNA hybrid ribonuclease activity"/>
    <property type="evidence" value="ECO:0007669"/>
    <property type="project" value="UniProtKB-EC"/>
</dbReference>
<evidence type="ECO:0000313" key="19">
    <source>
        <dbReference type="Proteomes" id="UP000733744"/>
    </source>
</evidence>
<keyword evidence="11 14" id="KW-0255">Endonuclease</keyword>
<sequence>MNDKSSIKIPQGLTVAGVDEAGRGPLAGPVFAAAVILDPMRPIAGLADSKVLSESKRDSLYPIIKENALSWSIAQASVAEIDELNILHATLLAMQRAVEGLHIQPDEVLVDGNRLPKLSMSAQAIVKGDSKVQAISAASILAKVERDKLMVDYHRHYPEFSFHVHKGYGTRQHLAEIERFGFLDVHRKTFNPVKTMLMQQ</sequence>
<evidence type="ECO:0000256" key="11">
    <source>
        <dbReference type="ARBA" id="ARBA00022759"/>
    </source>
</evidence>
<dbReference type="NCBIfam" id="NF000595">
    <property type="entry name" value="PRK00015.1-3"/>
    <property type="match status" value="1"/>
</dbReference>
<comment type="cofactor">
    <cofactor evidence="14 15">
        <name>Mn(2+)</name>
        <dbReference type="ChEBI" id="CHEBI:29035"/>
    </cofactor>
    <cofactor evidence="14 15">
        <name>Mg(2+)</name>
        <dbReference type="ChEBI" id="CHEBI:18420"/>
    </cofactor>
    <text evidence="14 15">Manganese or magnesium. Binds 1 divalent metal ion per monomer in the absence of substrate. May bind a second metal ion after substrate binding.</text>
</comment>
<evidence type="ECO:0000256" key="12">
    <source>
        <dbReference type="ARBA" id="ARBA00022801"/>
    </source>
</evidence>
<reference evidence="18 19" key="1">
    <citation type="journal article" date="2019" name="Antonie Van Leeuwenhoek">
        <title>Description of 'Ca. Methylobacter oryzae' KRF1, a novel species from the environmentally important Methylobacter clade 2.</title>
        <authorList>
            <person name="Khatri K."/>
            <person name="Mohite J.A."/>
            <person name="Pandit P.S."/>
            <person name="Bahulikar R."/>
            <person name="Rahalkar M.C."/>
        </authorList>
    </citation>
    <scope>NUCLEOTIDE SEQUENCE [LARGE SCALE GENOMIC DNA]</scope>
    <source>
        <strain evidence="18 19">KRF1</strain>
    </source>
</reference>
<evidence type="ECO:0000256" key="3">
    <source>
        <dbReference type="ARBA" id="ARBA00004065"/>
    </source>
</evidence>
<feature type="binding site" evidence="14 15">
    <location>
        <position position="111"/>
    </location>
    <ligand>
        <name>a divalent metal cation</name>
        <dbReference type="ChEBI" id="CHEBI:60240"/>
    </ligand>
</feature>
<evidence type="ECO:0000256" key="7">
    <source>
        <dbReference type="ARBA" id="ARBA00019179"/>
    </source>
</evidence>
<name>A0ABY3CAB2_9GAMM</name>
<protein>
    <recommendedName>
        <fullName evidence="7 14">Ribonuclease HII</fullName>
        <shortName evidence="14">RNase HII</shortName>
        <ecNumber evidence="6 14">3.1.26.4</ecNumber>
    </recommendedName>
</protein>
<organism evidence="18 19">
    <name type="scientific">Candidatus Methylobacter oryzae</name>
    <dbReference type="NCBI Taxonomy" id="2497749"/>
    <lineage>
        <taxon>Bacteria</taxon>
        <taxon>Pseudomonadati</taxon>
        <taxon>Pseudomonadota</taxon>
        <taxon>Gammaproteobacteria</taxon>
        <taxon>Methylococcales</taxon>
        <taxon>Methylococcaceae</taxon>
        <taxon>Methylobacter</taxon>
    </lineage>
</organism>
<evidence type="ECO:0000313" key="18">
    <source>
        <dbReference type="EMBL" id="TRW94755.1"/>
    </source>
</evidence>
<comment type="function">
    <text evidence="3 14 16">Endonuclease that specifically degrades the RNA of RNA-DNA hybrids.</text>
</comment>
<keyword evidence="19" id="KW-1185">Reference proteome</keyword>
<dbReference type="PANTHER" id="PTHR10954">
    <property type="entry name" value="RIBONUCLEASE H2 SUBUNIT A"/>
    <property type="match status" value="1"/>
</dbReference>
<evidence type="ECO:0000256" key="16">
    <source>
        <dbReference type="RuleBase" id="RU003515"/>
    </source>
</evidence>
<dbReference type="CDD" id="cd07182">
    <property type="entry name" value="RNase_HII_bacteria_HII_like"/>
    <property type="match status" value="1"/>
</dbReference>
<evidence type="ECO:0000256" key="14">
    <source>
        <dbReference type="HAMAP-Rule" id="MF_00052"/>
    </source>
</evidence>
<evidence type="ECO:0000256" key="13">
    <source>
        <dbReference type="ARBA" id="ARBA00023211"/>
    </source>
</evidence>
<dbReference type="Pfam" id="PF01351">
    <property type="entry name" value="RNase_HII"/>
    <property type="match status" value="1"/>
</dbReference>
<comment type="catalytic activity">
    <reaction evidence="1 14 15 16">
        <text>Endonucleolytic cleavage to 5'-phosphomonoester.</text>
        <dbReference type="EC" id="3.1.26.4"/>
    </reaction>
</comment>
<dbReference type="Gene3D" id="3.30.420.10">
    <property type="entry name" value="Ribonuclease H-like superfamily/Ribonuclease H"/>
    <property type="match status" value="1"/>
</dbReference>
<evidence type="ECO:0000256" key="5">
    <source>
        <dbReference type="ARBA" id="ARBA00007383"/>
    </source>
</evidence>
<dbReference type="InterPro" id="IPR012337">
    <property type="entry name" value="RNaseH-like_sf"/>
</dbReference>
<comment type="caution">
    <text evidence="18">The sequence shown here is derived from an EMBL/GenBank/DDBJ whole genome shotgun (WGS) entry which is preliminary data.</text>
</comment>
<dbReference type="EC" id="3.1.26.4" evidence="6 14"/>
<feature type="binding site" evidence="14 15">
    <location>
        <position position="20"/>
    </location>
    <ligand>
        <name>a divalent metal cation</name>
        <dbReference type="ChEBI" id="CHEBI:60240"/>
    </ligand>
</feature>
<dbReference type="SUPFAM" id="SSF53098">
    <property type="entry name" value="Ribonuclease H-like"/>
    <property type="match status" value="1"/>
</dbReference>
<dbReference type="Proteomes" id="UP000733744">
    <property type="component" value="Unassembled WGS sequence"/>
</dbReference>
<dbReference type="InterPro" id="IPR022898">
    <property type="entry name" value="RNase_HII"/>
</dbReference>
<dbReference type="NCBIfam" id="NF000596">
    <property type="entry name" value="PRK00015.1-4"/>
    <property type="match status" value="1"/>
</dbReference>
<feature type="domain" description="RNase H type-2" evidence="17">
    <location>
        <begin position="13"/>
        <end position="200"/>
    </location>
</feature>
<comment type="similarity">
    <text evidence="5 14 16">Belongs to the RNase HII family.</text>
</comment>
<proteinExistence type="inferred from homology"/>
<dbReference type="EMBL" id="RYFG02000095">
    <property type="protein sequence ID" value="TRW94755.1"/>
    <property type="molecule type" value="Genomic_DNA"/>
</dbReference>
<keyword evidence="12 14" id="KW-0378">Hydrolase</keyword>
<comment type="cofactor">
    <cofactor evidence="2">
        <name>Mg(2+)</name>
        <dbReference type="ChEBI" id="CHEBI:18420"/>
    </cofactor>
</comment>
<evidence type="ECO:0000256" key="15">
    <source>
        <dbReference type="PROSITE-ProRule" id="PRU01319"/>
    </source>
</evidence>
<keyword evidence="13 14" id="KW-0464">Manganese</keyword>
<dbReference type="NCBIfam" id="NF000594">
    <property type="entry name" value="PRK00015.1-1"/>
    <property type="match status" value="1"/>
</dbReference>
<dbReference type="PROSITE" id="PS51975">
    <property type="entry name" value="RNASE_H_2"/>
    <property type="match status" value="1"/>
</dbReference>
<dbReference type="InterPro" id="IPR024567">
    <property type="entry name" value="RNase_HII/HIII_dom"/>
</dbReference>
<keyword evidence="8 14" id="KW-0963">Cytoplasm</keyword>
<gene>
    <name evidence="14 18" type="primary">rnhB</name>
    <name evidence="18" type="ORF">EKO24_011090</name>
</gene>
<keyword evidence="10 14" id="KW-0479">Metal-binding</keyword>
<evidence type="ECO:0000256" key="2">
    <source>
        <dbReference type="ARBA" id="ARBA00001946"/>
    </source>
</evidence>
<keyword evidence="9 14" id="KW-0540">Nuclease</keyword>